<reference evidence="1 2" key="1">
    <citation type="submission" date="2019-11" db="EMBL/GenBank/DDBJ databases">
        <title>Draft genome sequences of five Paenibacillus species of dairy origin.</title>
        <authorList>
            <person name="Olajide A.M."/>
            <person name="Chen S."/>
            <person name="Lapointe G."/>
        </authorList>
    </citation>
    <scope>NUCLEOTIDE SEQUENCE [LARGE SCALE GENOMIC DNA]</scope>
    <source>
        <strain evidence="1 2">2CS3</strain>
    </source>
</reference>
<evidence type="ECO:0000313" key="2">
    <source>
        <dbReference type="Proteomes" id="UP000450917"/>
    </source>
</evidence>
<dbReference type="EMBL" id="WNZX01000017">
    <property type="protein sequence ID" value="MUG72781.1"/>
    <property type="molecule type" value="Genomic_DNA"/>
</dbReference>
<protein>
    <recommendedName>
        <fullName evidence="3">DUF4433 domain-containing protein</fullName>
    </recommendedName>
</protein>
<dbReference type="Pfam" id="PF22531">
    <property type="entry name" value="DUF7002"/>
    <property type="match status" value="1"/>
</dbReference>
<proteinExistence type="predicted"/>
<dbReference type="Proteomes" id="UP000450917">
    <property type="component" value="Unassembled WGS sequence"/>
</dbReference>
<dbReference type="AlphaFoldDB" id="A0A7X2ZEP6"/>
<name>A0A7X2ZEP6_9BACL</name>
<organism evidence="1 2">
    <name type="scientific">Paenibacillus validus</name>
    <dbReference type="NCBI Taxonomy" id="44253"/>
    <lineage>
        <taxon>Bacteria</taxon>
        <taxon>Bacillati</taxon>
        <taxon>Bacillota</taxon>
        <taxon>Bacilli</taxon>
        <taxon>Bacillales</taxon>
        <taxon>Paenibacillaceae</taxon>
        <taxon>Paenibacillus</taxon>
    </lineage>
</organism>
<accession>A0A7X2ZEP6</accession>
<evidence type="ECO:0000313" key="1">
    <source>
        <dbReference type="EMBL" id="MUG72781.1"/>
    </source>
</evidence>
<dbReference type="RefSeq" id="WP_127609219.1">
    <property type="nucleotide sequence ID" value="NZ_JARTHJ010000107.1"/>
</dbReference>
<sequence length="231" mass="26832">MKEAVITAITKATSRKSLYHFTRVRNLPAIAHFDALLSSYNLNPHGAGERRSEAKEVNYHEYSVTINAHLRIPDSMIDAETTQEQFRACLDRHVFFWPTLKDCQKMMDTYTRREPDERFAILEFDAYFLLLEHYSAVKLSKYDSGSSPRFPTLCSYKKSPDMFLPLNGFKIILNNIVPTKASEIREILIEDQVINVSKYLRAVYVDNCKVIPECWRDRAKPLADLQVMKSR</sequence>
<dbReference type="InterPro" id="IPR054271">
    <property type="entry name" value="DUF7002"/>
</dbReference>
<gene>
    <name evidence="1" type="ORF">GNP93_19135</name>
</gene>
<comment type="caution">
    <text evidence="1">The sequence shown here is derived from an EMBL/GenBank/DDBJ whole genome shotgun (WGS) entry which is preliminary data.</text>
</comment>
<keyword evidence="2" id="KW-1185">Reference proteome</keyword>
<evidence type="ECO:0008006" key="3">
    <source>
        <dbReference type="Google" id="ProtNLM"/>
    </source>
</evidence>